<organism evidence="4 5">
    <name type="scientific">Oesophagostomum dentatum</name>
    <name type="common">Nodular worm</name>
    <dbReference type="NCBI Taxonomy" id="61180"/>
    <lineage>
        <taxon>Eukaryota</taxon>
        <taxon>Metazoa</taxon>
        <taxon>Ecdysozoa</taxon>
        <taxon>Nematoda</taxon>
        <taxon>Chromadorea</taxon>
        <taxon>Rhabditida</taxon>
        <taxon>Rhabditina</taxon>
        <taxon>Rhabditomorpha</taxon>
        <taxon>Strongyloidea</taxon>
        <taxon>Strongylidae</taxon>
        <taxon>Oesophagostomum</taxon>
    </lineage>
</organism>
<evidence type="ECO:0000313" key="4">
    <source>
        <dbReference type="EMBL" id="KHJ96089.1"/>
    </source>
</evidence>
<dbReference type="Proteomes" id="UP000053660">
    <property type="component" value="Unassembled WGS sequence"/>
</dbReference>
<feature type="domain" description="Peptidase S1" evidence="3">
    <location>
        <begin position="41"/>
        <end position="188"/>
    </location>
</feature>
<dbReference type="GO" id="GO:0006508">
    <property type="term" value="P:proteolysis"/>
    <property type="evidence" value="ECO:0007669"/>
    <property type="project" value="InterPro"/>
</dbReference>
<keyword evidence="2" id="KW-0732">Signal</keyword>
<keyword evidence="5" id="KW-1185">Reference proteome</keyword>
<feature type="signal peptide" evidence="2">
    <location>
        <begin position="1"/>
        <end position="15"/>
    </location>
</feature>
<dbReference type="InterPro" id="IPR043504">
    <property type="entry name" value="Peptidase_S1_PA_chymotrypsin"/>
</dbReference>
<dbReference type="SUPFAM" id="SSF50494">
    <property type="entry name" value="Trypsin-like serine proteases"/>
    <property type="match status" value="1"/>
</dbReference>
<dbReference type="Gene3D" id="2.40.10.10">
    <property type="entry name" value="Trypsin-like serine proteases"/>
    <property type="match status" value="1"/>
</dbReference>
<dbReference type="PANTHER" id="PTHR24253">
    <property type="entry name" value="TRANSMEMBRANE PROTEASE SERINE"/>
    <property type="match status" value="1"/>
</dbReference>
<dbReference type="OrthoDB" id="6147874at2759"/>
<dbReference type="PROSITE" id="PS50240">
    <property type="entry name" value="TRYPSIN_DOM"/>
    <property type="match status" value="1"/>
</dbReference>
<evidence type="ECO:0000256" key="1">
    <source>
        <dbReference type="ARBA" id="ARBA00023157"/>
    </source>
</evidence>
<dbReference type="PROSITE" id="PS00134">
    <property type="entry name" value="TRYPSIN_HIS"/>
    <property type="match status" value="1"/>
</dbReference>
<feature type="chain" id="PRO_5012700773" evidence="2">
    <location>
        <begin position="16"/>
        <end position="223"/>
    </location>
</feature>
<protein>
    <submittedName>
        <fullName evidence="4">Trypsin</fullName>
    </submittedName>
</protein>
<dbReference type="Pfam" id="PF00089">
    <property type="entry name" value="Trypsin"/>
    <property type="match status" value="1"/>
</dbReference>
<dbReference type="PANTHER" id="PTHR24253:SF153">
    <property type="entry name" value="SERINE PROTEASE HEPSIN"/>
    <property type="match status" value="1"/>
</dbReference>
<sequence length="223" mass="25003">MRYFFYASIIVIASAIKITPCENERLKKTCGKTNRGPSFKSWGGRQVRKNEFPWLTSVMANGKICSGALISQRHVITAAHCVANVYHVNETEHCVGQKPGKLLRVDVGNLKKYLVHVGSGCSHPRKCHKQRNVAKVTPHPLYKMHCEKRKDIAIIEFDKDISESEATPICTANSTTEVQRILQAAGQGIDRGFRVSSVSFLLHQFKGSKNKRIEKEPKPNQCS</sequence>
<dbReference type="EMBL" id="KN549767">
    <property type="protein sequence ID" value="KHJ96089.1"/>
    <property type="molecule type" value="Genomic_DNA"/>
</dbReference>
<evidence type="ECO:0000259" key="3">
    <source>
        <dbReference type="PROSITE" id="PS50240"/>
    </source>
</evidence>
<evidence type="ECO:0000313" key="5">
    <source>
        <dbReference type="Proteomes" id="UP000053660"/>
    </source>
</evidence>
<dbReference type="InterPro" id="IPR018114">
    <property type="entry name" value="TRYPSIN_HIS"/>
</dbReference>
<dbReference type="GO" id="GO:0004252">
    <property type="term" value="F:serine-type endopeptidase activity"/>
    <property type="evidence" value="ECO:0007669"/>
    <property type="project" value="InterPro"/>
</dbReference>
<keyword evidence="1" id="KW-1015">Disulfide bond</keyword>
<accession>A0A0B1TFR4</accession>
<evidence type="ECO:0000256" key="2">
    <source>
        <dbReference type="SAM" id="SignalP"/>
    </source>
</evidence>
<dbReference type="SMART" id="SM00020">
    <property type="entry name" value="Tryp_SPc"/>
    <property type="match status" value="1"/>
</dbReference>
<reference evidence="4 5" key="1">
    <citation type="submission" date="2014-03" db="EMBL/GenBank/DDBJ databases">
        <title>Draft genome of the hookworm Oesophagostomum dentatum.</title>
        <authorList>
            <person name="Mitreva M."/>
        </authorList>
    </citation>
    <scope>NUCLEOTIDE SEQUENCE [LARGE SCALE GENOMIC DNA]</scope>
    <source>
        <strain evidence="4 5">OD-Hann</strain>
    </source>
</reference>
<dbReference type="AlphaFoldDB" id="A0A0B1TFR4"/>
<name>A0A0B1TFR4_OESDE</name>
<dbReference type="InterPro" id="IPR009003">
    <property type="entry name" value="Peptidase_S1_PA"/>
</dbReference>
<proteinExistence type="predicted"/>
<dbReference type="InterPro" id="IPR001254">
    <property type="entry name" value="Trypsin_dom"/>
</dbReference>
<gene>
    <name evidence="4" type="ORF">OESDEN_03962</name>
</gene>